<proteinExistence type="predicted"/>
<dbReference type="AlphaFoldDB" id="A0A0F8XIV6"/>
<gene>
    <name evidence="1" type="ORF">LCGC14_2938090</name>
</gene>
<organism evidence="1">
    <name type="scientific">marine sediment metagenome</name>
    <dbReference type="NCBI Taxonomy" id="412755"/>
    <lineage>
        <taxon>unclassified sequences</taxon>
        <taxon>metagenomes</taxon>
        <taxon>ecological metagenomes</taxon>
    </lineage>
</organism>
<protein>
    <submittedName>
        <fullName evidence="1">Uncharacterized protein</fullName>
    </submittedName>
</protein>
<dbReference type="EMBL" id="LAZR01058851">
    <property type="protein sequence ID" value="KKK69032.1"/>
    <property type="molecule type" value="Genomic_DNA"/>
</dbReference>
<comment type="caution">
    <text evidence="1">The sequence shown here is derived from an EMBL/GenBank/DDBJ whole genome shotgun (WGS) entry which is preliminary data.</text>
</comment>
<sequence>MGEDDDEAEEEGEKVGDLLDMVSMVRSIFQLQGRSMDRRDILRNLLNLFPSNRIVSVALISTYPGLAPIIETGERERIMMENPDLMVFWPYLMNYGFSEDFREEWGARWGMGQNIWPGSGAPKLSEKLAALEEEEGEDGEDGGLWNFGKKMLGL</sequence>
<evidence type="ECO:0000313" key="1">
    <source>
        <dbReference type="EMBL" id="KKK69032.1"/>
    </source>
</evidence>
<name>A0A0F8XIV6_9ZZZZ</name>
<accession>A0A0F8XIV6</accession>
<reference evidence="1" key="1">
    <citation type="journal article" date="2015" name="Nature">
        <title>Complex archaea that bridge the gap between prokaryotes and eukaryotes.</title>
        <authorList>
            <person name="Spang A."/>
            <person name="Saw J.H."/>
            <person name="Jorgensen S.L."/>
            <person name="Zaremba-Niedzwiedzka K."/>
            <person name="Martijn J."/>
            <person name="Lind A.E."/>
            <person name="van Eijk R."/>
            <person name="Schleper C."/>
            <person name="Guy L."/>
            <person name="Ettema T.J."/>
        </authorList>
    </citation>
    <scope>NUCLEOTIDE SEQUENCE</scope>
</reference>